<dbReference type="SMR" id="G4ZGN2"/>
<dbReference type="PROSITE" id="PS51257">
    <property type="entry name" value="PROKAR_LIPOPROTEIN"/>
    <property type="match status" value="1"/>
</dbReference>
<dbReference type="EMBL" id="JH159154">
    <property type="protein sequence ID" value="EGZ17114.1"/>
    <property type="molecule type" value="Genomic_DNA"/>
</dbReference>
<sequence>MNLKLCVVALFSTAIAASLPSTNAAVCPSTLGCAVNSYSPSNLRISQCCESRGGNFEACCFSSCRTGSPCN</sequence>
<proteinExistence type="predicted"/>
<dbReference type="InParanoid" id="G4ZGN2"/>
<dbReference type="GeneID" id="20658204"/>
<feature type="signal peptide" evidence="1">
    <location>
        <begin position="1"/>
        <end position="24"/>
    </location>
</feature>
<keyword evidence="1" id="KW-0732">Signal</keyword>
<organism evidence="3 4">
    <name type="scientific">Phytophthora sojae (strain P6497)</name>
    <name type="common">Soybean stem and root rot agent</name>
    <name type="synonym">Phytophthora megasperma f. sp. glycines</name>
    <dbReference type="NCBI Taxonomy" id="1094619"/>
    <lineage>
        <taxon>Eukaryota</taxon>
        <taxon>Sar</taxon>
        <taxon>Stramenopiles</taxon>
        <taxon>Oomycota</taxon>
        <taxon>Peronosporomycetes</taxon>
        <taxon>Peronosporales</taxon>
        <taxon>Peronosporaceae</taxon>
        <taxon>Phytophthora</taxon>
    </lineage>
</organism>
<evidence type="ECO:0000313" key="4">
    <source>
        <dbReference type="Proteomes" id="UP000002640"/>
    </source>
</evidence>
<keyword evidence="4" id="KW-1185">Reference proteome</keyword>
<gene>
    <name evidence="3" type="ORF">PHYSODRAFT_503260</name>
</gene>
<dbReference type="KEGG" id="psoj:PHYSODRAFT_503260"/>
<name>G4ZGN2_PHYSP</name>
<dbReference type="InterPro" id="IPR018570">
    <property type="entry name" value="Phytotoxin_PcF"/>
</dbReference>
<accession>G4ZGN2</accession>
<dbReference type="Pfam" id="PF09461">
    <property type="entry name" value="PcF"/>
    <property type="match status" value="1"/>
</dbReference>
<dbReference type="Proteomes" id="UP000002640">
    <property type="component" value="Unassembled WGS sequence"/>
</dbReference>
<dbReference type="AlphaFoldDB" id="G4ZGN2"/>
<evidence type="ECO:0000313" key="3">
    <source>
        <dbReference type="EMBL" id="EGZ17114.1"/>
    </source>
</evidence>
<protein>
    <recommendedName>
        <fullName evidence="2">Phytotoxin PcF domain-containing protein</fullName>
    </recommendedName>
</protein>
<dbReference type="RefSeq" id="XP_009526172.1">
    <property type="nucleotide sequence ID" value="XM_009527877.1"/>
</dbReference>
<feature type="chain" id="PRO_5003472059" description="Phytotoxin PcF domain-containing protein" evidence="1">
    <location>
        <begin position="25"/>
        <end position="71"/>
    </location>
</feature>
<evidence type="ECO:0000259" key="2">
    <source>
        <dbReference type="Pfam" id="PF09461"/>
    </source>
</evidence>
<feature type="domain" description="Phytotoxin PcF" evidence="2">
    <location>
        <begin position="27"/>
        <end position="67"/>
    </location>
</feature>
<reference evidence="3 4" key="1">
    <citation type="journal article" date="2006" name="Science">
        <title>Phytophthora genome sequences uncover evolutionary origins and mechanisms of pathogenesis.</title>
        <authorList>
            <person name="Tyler B.M."/>
            <person name="Tripathy S."/>
            <person name="Zhang X."/>
            <person name="Dehal P."/>
            <person name="Jiang R.H."/>
            <person name="Aerts A."/>
            <person name="Arredondo F.D."/>
            <person name="Baxter L."/>
            <person name="Bensasson D."/>
            <person name="Beynon J.L."/>
            <person name="Chapman J."/>
            <person name="Damasceno C.M."/>
            <person name="Dorrance A.E."/>
            <person name="Dou D."/>
            <person name="Dickerman A.W."/>
            <person name="Dubchak I.L."/>
            <person name="Garbelotto M."/>
            <person name="Gijzen M."/>
            <person name="Gordon S.G."/>
            <person name="Govers F."/>
            <person name="Grunwald N.J."/>
            <person name="Huang W."/>
            <person name="Ivors K.L."/>
            <person name="Jones R.W."/>
            <person name="Kamoun S."/>
            <person name="Krampis K."/>
            <person name="Lamour K.H."/>
            <person name="Lee M.K."/>
            <person name="McDonald W.H."/>
            <person name="Medina M."/>
            <person name="Meijer H.J."/>
            <person name="Nordberg E.K."/>
            <person name="Maclean D.J."/>
            <person name="Ospina-Giraldo M.D."/>
            <person name="Morris P.F."/>
            <person name="Phuntumart V."/>
            <person name="Putnam N.H."/>
            <person name="Rash S."/>
            <person name="Rose J.K."/>
            <person name="Sakihama Y."/>
            <person name="Salamov A.A."/>
            <person name="Savidor A."/>
            <person name="Scheuring C.F."/>
            <person name="Smith B.M."/>
            <person name="Sobral B.W."/>
            <person name="Terry A."/>
            <person name="Torto-Alalibo T.A."/>
            <person name="Win J."/>
            <person name="Xu Z."/>
            <person name="Zhang H."/>
            <person name="Grigoriev I.V."/>
            <person name="Rokhsar D.S."/>
            <person name="Boore J.L."/>
        </authorList>
    </citation>
    <scope>NUCLEOTIDE SEQUENCE [LARGE SCALE GENOMIC DNA]</scope>
    <source>
        <strain evidence="3 4">P6497</strain>
    </source>
</reference>
<evidence type="ECO:0000256" key="1">
    <source>
        <dbReference type="SAM" id="SignalP"/>
    </source>
</evidence>